<evidence type="ECO:0000256" key="12">
    <source>
        <dbReference type="ARBA" id="ARBA00022989"/>
    </source>
</evidence>
<evidence type="ECO:0000256" key="5">
    <source>
        <dbReference type="ARBA" id="ARBA00014651"/>
    </source>
</evidence>
<dbReference type="AlphaFoldDB" id="A0A099P750"/>
<dbReference type="InterPro" id="IPR035437">
    <property type="entry name" value="SNase_OB-fold_sf"/>
</dbReference>
<evidence type="ECO:0000256" key="14">
    <source>
        <dbReference type="ARBA" id="ARBA00023136"/>
    </source>
</evidence>
<evidence type="ECO:0000313" key="17">
    <source>
        <dbReference type="EMBL" id="OUT21504.1"/>
    </source>
</evidence>
<dbReference type="GO" id="GO:0004519">
    <property type="term" value="F:endonuclease activity"/>
    <property type="evidence" value="ECO:0007669"/>
    <property type="project" value="UniProtKB-KW"/>
</dbReference>
<reference evidence="17 19" key="3">
    <citation type="submission" date="2017-05" db="EMBL/GenBank/DDBJ databases">
        <title>The Genome Sequence of Candida krusei Ckrusei653.</title>
        <authorList>
            <person name="Cuomo C."/>
            <person name="Forche A."/>
            <person name="Young S."/>
            <person name="Abouelleil A."/>
            <person name="Cao P."/>
            <person name="Chapman S."/>
            <person name="Cusick C."/>
            <person name="Shea T."/>
            <person name="Nusbaum C."/>
            <person name="Birren B."/>
        </authorList>
    </citation>
    <scope>NUCLEOTIDE SEQUENCE [LARGE SCALE GENOMIC DNA]</scope>
    <source>
        <strain evidence="17 19">Ckrusei653</strain>
    </source>
</reference>
<dbReference type="PANTHER" id="PTHR12302">
    <property type="entry name" value="EBNA2 BINDING PROTEIN P100"/>
    <property type="match status" value="1"/>
</dbReference>
<dbReference type="Proteomes" id="UP000029867">
    <property type="component" value="Unassembled WGS sequence"/>
</dbReference>
<keyword evidence="10" id="KW-0378">Hydrolase</keyword>
<evidence type="ECO:0000313" key="16">
    <source>
        <dbReference type="EMBL" id="KGK39856.1"/>
    </source>
</evidence>
<dbReference type="Gene3D" id="2.40.50.90">
    <property type="match status" value="1"/>
</dbReference>
<dbReference type="GO" id="GO:0005739">
    <property type="term" value="C:mitochondrion"/>
    <property type="evidence" value="ECO:0007669"/>
    <property type="project" value="UniProtKB-SubCell"/>
</dbReference>
<evidence type="ECO:0000256" key="13">
    <source>
        <dbReference type="ARBA" id="ARBA00023128"/>
    </source>
</evidence>
<keyword evidence="9" id="KW-0255">Endonuclease</keyword>
<evidence type="ECO:0000256" key="1">
    <source>
        <dbReference type="ARBA" id="ARBA00004167"/>
    </source>
</evidence>
<feature type="domain" description="TNase-like" evidence="15">
    <location>
        <begin position="49"/>
        <end position="207"/>
    </location>
</feature>
<protein>
    <recommendedName>
        <fullName evidence="4">Probable endonuclease LCL3</fullName>
    </recommendedName>
    <alternativeName>
        <fullName evidence="5">Probable endonuclease lcl3</fullName>
    </alternativeName>
</protein>
<name>A0A099P750_PICKU</name>
<keyword evidence="8" id="KW-0479">Metal-binding</keyword>
<dbReference type="SUPFAM" id="SSF50199">
    <property type="entry name" value="Staphylococcal nuclease"/>
    <property type="match status" value="1"/>
</dbReference>
<keyword evidence="7" id="KW-0540">Nuclease</keyword>
<comment type="similarity">
    <text evidence="3">Belongs to the LCL3 family.</text>
</comment>
<proteinExistence type="inferred from homology"/>
<reference evidence="18" key="1">
    <citation type="journal article" date="2014" name="Microb. Cell Fact.">
        <title>Exploiting Issatchenkia orientalis SD108 for succinic acid production.</title>
        <authorList>
            <person name="Xiao H."/>
            <person name="Shao Z."/>
            <person name="Jiang Y."/>
            <person name="Dole S."/>
            <person name="Zhao H."/>
        </authorList>
    </citation>
    <scope>NUCLEOTIDE SEQUENCE [LARGE SCALE GENOMIC DNA]</scope>
    <source>
        <strain evidence="18">SD108</strain>
    </source>
</reference>
<dbReference type="EMBL" id="NHMM01000005">
    <property type="protein sequence ID" value="OUT21504.1"/>
    <property type="molecule type" value="Genomic_DNA"/>
</dbReference>
<evidence type="ECO:0000256" key="2">
    <source>
        <dbReference type="ARBA" id="ARBA00004173"/>
    </source>
</evidence>
<keyword evidence="6" id="KW-0812">Transmembrane</keyword>
<evidence type="ECO:0000256" key="7">
    <source>
        <dbReference type="ARBA" id="ARBA00022722"/>
    </source>
</evidence>
<keyword evidence="11" id="KW-0106">Calcium</keyword>
<keyword evidence="12" id="KW-1133">Transmembrane helix</keyword>
<dbReference type="PANTHER" id="PTHR12302:SF3">
    <property type="entry name" value="SERINE_THREONINE-PROTEIN KINASE 31"/>
    <property type="match status" value="1"/>
</dbReference>
<dbReference type="InterPro" id="IPR016071">
    <property type="entry name" value="Staphylococal_nuclease_OB-fold"/>
</dbReference>
<dbReference type="VEuPathDB" id="FungiDB:C5L36_0B05280"/>
<dbReference type="SMART" id="SM00318">
    <property type="entry name" value="SNc"/>
    <property type="match status" value="1"/>
</dbReference>
<dbReference type="GO" id="GO:0016787">
    <property type="term" value="F:hydrolase activity"/>
    <property type="evidence" value="ECO:0007669"/>
    <property type="project" value="UniProtKB-KW"/>
</dbReference>
<keyword evidence="13" id="KW-0496">Mitochondrion</keyword>
<dbReference type="PROSITE" id="PS50830">
    <property type="entry name" value="TNASE_3"/>
    <property type="match status" value="1"/>
</dbReference>
<dbReference type="Proteomes" id="UP000195871">
    <property type="component" value="Unassembled WGS sequence"/>
</dbReference>
<dbReference type="eggNOG" id="ENOG502S1U4">
    <property type="taxonomic scope" value="Eukaryota"/>
</dbReference>
<evidence type="ECO:0000256" key="3">
    <source>
        <dbReference type="ARBA" id="ARBA00005435"/>
    </source>
</evidence>
<comment type="caution">
    <text evidence="16">The sequence shown here is derived from an EMBL/GenBank/DDBJ whole genome shotgun (WGS) entry which is preliminary data.</text>
</comment>
<evidence type="ECO:0000259" key="15">
    <source>
        <dbReference type="PROSITE" id="PS50830"/>
    </source>
</evidence>
<evidence type="ECO:0000256" key="11">
    <source>
        <dbReference type="ARBA" id="ARBA00022837"/>
    </source>
</evidence>
<dbReference type="FunFam" id="2.40.50.90:FF:000035">
    <property type="entry name" value="Probable endonuclease LCL3"/>
    <property type="match status" value="1"/>
</dbReference>
<sequence length="227" mass="26346">MERHNTLIPVVASLAVGAVAALSLHRVYVCHLKQISRASDIPPSSMRKRWLYGHVTSVGDGDNFHLYHLPGGLRAGWGWLREVPLKHSQVRGQTISVRLCGIDAPERAHFGKPKQPYSEEALIWLRKYILHRYVYVKPLRLDQYGRVVGRVMVWTWLGWRDVGEEMLKCGLATLYEAQSGVEFDGRERIYRKREQNARRKKLGLWKDFGKKIFETPREYKTRYSSGK</sequence>
<evidence type="ECO:0000313" key="18">
    <source>
        <dbReference type="Proteomes" id="UP000029867"/>
    </source>
</evidence>
<dbReference type="Pfam" id="PF00565">
    <property type="entry name" value="SNase"/>
    <property type="match status" value="1"/>
</dbReference>
<evidence type="ECO:0000313" key="19">
    <source>
        <dbReference type="Proteomes" id="UP000195871"/>
    </source>
</evidence>
<dbReference type="GO" id="GO:0046872">
    <property type="term" value="F:metal ion binding"/>
    <property type="evidence" value="ECO:0007669"/>
    <property type="project" value="UniProtKB-KW"/>
</dbReference>
<dbReference type="EMBL" id="JQFK01000006">
    <property type="protein sequence ID" value="KGK39856.1"/>
    <property type="molecule type" value="Genomic_DNA"/>
</dbReference>
<comment type="subcellular location">
    <subcellularLocation>
        <location evidence="1">Membrane</location>
        <topology evidence="1">Single-pass membrane protein</topology>
    </subcellularLocation>
    <subcellularLocation>
        <location evidence="2">Mitochondrion</location>
    </subcellularLocation>
</comment>
<accession>A0A099P750</accession>
<evidence type="ECO:0000256" key="4">
    <source>
        <dbReference type="ARBA" id="ARBA00013404"/>
    </source>
</evidence>
<evidence type="ECO:0000256" key="9">
    <source>
        <dbReference type="ARBA" id="ARBA00022759"/>
    </source>
</evidence>
<evidence type="ECO:0000256" key="6">
    <source>
        <dbReference type="ARBA" id="ARBA00022692"/>
    </source>
</evidence>
<organism evidence="16 18">
    <name type="scientific">Pichia kudriavzevii</name>
    <name type="common">Yeast</name>
    <name type="synonym">Issatchenkia orientalis</name>
    <dbReference type="NCBI Taxonomy" id="4909"/>
    <lineage>
        <taxon>Eukaryota</taxon>
        <taxon>Fungi</taxon>
        <taxon>Dikarya</taxon>
        <taxon>Ascomycota</taxon>
        <taxon>Saccharomycotina</taxon>
        <taxon>Pichiomycetes</taxon>
        <taxon>Pichiales</taxon>
        <taxon>Pichiaceae</taxon>
        <taxon>Pichia</taxon>
    </lineage>
</organism>
<keyword evidence="14" id="KW-0472">Membrane</keyword>
<dbReference type="GO" id="GO:0016020">
    <property type="term" value="C:membrane"/>
    <property type="evidence" value="ECO:0007669"/>
    <property type="project" value="UniProtKB-SubCell"/>
</dbReference>
<gene>
    <name evidence="17" type="ORF">CAS74_003623</name>
    <name evidence="16" type="ORF">JL09_g1069</name>
</gene>
<reference evidence="16" key="2">
    <citation type="submission" date="2014-08" db="EMBL/GenBank/DDBJ databases">
        <title>Exploiting Issatchenkia orientalis SD108 for Succinic Acid Production.</title>
        <authorList>
            <person name="Xiao H."/>
            <person name="Shao Z."/>
            <person name="Jiang Y."/>
            <person name="Dole S."/>
            <person name="Zhao H."/>
        </authorList>
    </citation>
    <scope>NUCLEOTIDE SEQUENCE [LARGE SCALE GENOMIC DNA]</scope>
    <source>
        <strain evidence="16">SD108</strain>
    </source>
</reference>
<dbReference type="HOGENOM" id="CLU_046484_0_1_1"/>
<evidence type="ECO:0000256" key="8">
    <source>
        <dbReference type="ARBA" id="ARBA00022723"/>
    </source>
</evidence>
<evidence type="ECO:0000256" key="10">
    <source>
        <dbReference type="ARBA" id="ARBA00022801"/>
    </source>
</evidence>